<accession>A0A0F9RJU2</accession>
<proteinExistence type="predicted"/>
<protein>
    <submittedName>
        <fullName evidence="1">Uncharacterized protein</fullName>
    </submittedName>
</protein>
<gene>
    <name evidence="1" type="ORF">LCGC14_0886580</name>
</gene>
<dbReference type="Pfam" id="PF20901">
    <property type="entry name" value="Sf6_terminase"/>
    <property type="match status" value="1"/>
</dbReference>
<name>A0A0F9RJU2_9ZZZZ</name>
<reference evidence="1" key="1">
    <citation type="journal article" date="2015" name="Nature">
        <title>Complex archaea that bridge the gap between prokaryotes and eukaryotes.</title>
        <authorList>
            <person name="Spang A."/>
            <person name="Saw J.H."/>
            <person name="Jorgensen S.L."/>
            <person name="Zaremba-Niedzwiedzka K."/>
            <person name="Martijn J."/>
            <person name="Lind A.E."/>
            <person name="van Eijk R."/>
            <person name="Schleper C."/>
            <person name="Guy L."/>
            <person name="Ettema T.J."/>
        </authorList>
    </citation>
    <scope>NUCLEOTIDE SEQUENCE</scope>
</reference>
<dbReference type="EMBL" id="LAZR01002816">
    <property type="protein sequence ID" value="KKN25256.1"/>
    <property type="molecule type" value="Genomic_DNA"/>
</dbReference>
<dbReference type="AlphaFoldDB" id="A0A0F9RJU2"/>
<dbReference type="InterPro" id="IPR048683">
    <property type="entry name" value="Sf6_terminase"/>
</dbReference>
<evidence type="ECO:0000313" key="1">
    <source>
        <dbReference type="EMBL" id="KKN25256.1"/>
    </source>
</evidence>
<sequence>MTMPSFLSPVPDWLNSEKPRVVSRAIAVRELKEVERQAMFEHFLEKIEIGIPLRGILREDFRDIDYQGLLRWIHKDSERQRRFYEAQSIGAEIISAEIIEIADASDSLEDVQRSRLRIDTRWKLLGVWNRKRFGEVKQIEMGGTISILQALEEAKGRVIEGIAEEVVDVGDQ</sequence>
<dbReference type="Gene3D" id="1.10.10.60">
    <property type="entry name" value="Homeodomain-like"/>
    <property type="match status" value="1"/>
</dbReference>
<organism evidence="1">
    <name type="scientific">marine sediment metagenome</name>
    <dbReference type="NCBI Taxonomy" id="412755"/>
    <lineage>
        <taxon>unclassified sequences</taxon>
        <taxon>metagenomes</taxon>
        <taxon>ecological metagenomes</taxon>
    </lineage>
</organism>
<comment type="caution">
    <text evidence="1">The sequence shown here is derived from an EMBL/GenBank/DDBJ whole genome shotgun (WGS) entry which is preliminary data.</text>
</comment>